<keyword evidence="1" id="KW-1133">Transmembrane helix</keyword>
<evidence type="ECO:0000256" key="1">
    <source>
        <dbReference type="SAM" id="Phobius"/>
    </source>
</evidence>
<feature type="transmembrane region" description="Helical" evidence="1">
    <location>
        <begin position="63"/>
        <end position="85"/>
    </location>
</feature>
<keyword evidence="1" id="KW-0812">Transmembrane</keyword>
<evidence type="ECO:0000313" key="2">
    <source>
        <dbReference type="EMBL" id="QHT17000.1"/>
    </source>
</evidence>
<dbReference type="EMBL" id="MN739629">
    <property type="protein sequence ID" value="QHT17000.1"/>
    <property type="molecule type" value="Genomic_DNA"/>
</dbReference>
<proteinExistence type="predicted"/>
<feature type="transmembrane region" description="Helical" evidence="1">
    <location>
        <begin position="91"/>
        <end position="110"/>
    </location>
</feature>
<sequence>MDENVLLEIVRKNINDSKKETIIEVNDWTEENEKEIKRLSNICKNDAHNLYKKGYDMTRYGKYINLSTIVFSALTIYVASSSAIASTAKDPIITVFGICTIILKGAYQVYNYSETGGILKEVSRGLDNLATNIRCEIYKPISLRKQFAQLIYDAQIERDQLLTKVDKAE</sequence>
<reference evidence="2" key="1">
    <citation type="journal article" date="2020" name="Nature">
        <title>Giant virus diversity and host interactions through global metagenomics.</title>
        <authorList>
            <person name="Schulz F."/>
            <person name="Roux S."/>
            <person name="Paez-Espino D."/>
            <person name="Jungbluth S."/>
            <person name="Walsh D.A."/>
            <person name="Denef V.J."/>
            <person name="McMahon K.D."/>
            <person name="Konstantinidis K.T."/>
            <person name="Eloe-Fadrosh E.A."/>
            <person name="Kyrpides N.C."/>
            <person name="Woyke T."/>
        </authorList>
    </citation>
    <scope>NUCLEOTIDE SEQUENCE</scope>
    <source>
        <strain evidence="2">GVMAG-M-3300023174-207</strain>
    </source>
</reference>
<keyword evidence="1" id="KW-0472">Membrane</keyword>
<dbReference type="AlphaFoldDB" id="A0A6C0DLA7"/>
<accession>A0A6C0DLA7</accession>
<organism evidence="2">
    <name type="scientific">viral metagenome</name>
    <dbReference type="NCBI Taxonomy" id="1070528"/>
    <lineage>
        <taxon>unclassified sequences</taxon>
        <taxon>metagenomes</taxon>
        <taxon>organismal metagenomes</taxon>
    </lineage>
</organism>
<protein>
    <submittedName>
        <fullName evidence="2">Uncharacterized protein</fullName>
    </submittedName>
</protein>
<name>A0A6C0DLA7_9ZZZZ</name>